<dbReference type="Pfam" id="PF05137">
    <property type="entry name" value="PilN"/>
    <property type="match status" value="1"/>
</dbReference>
<dbReference type="InterPro" id="IPR043129">
    <property type="entry name" value="ATPase_NBD"/>
</dbReference>
<reference evidence="1 2" key="1">
    <citation type="journal article" date="2014" name="Genome Announc.">
        <title>Genome Sequence of Pseudomonas sp. Strain P482, a Tomato Rhizosphere Isolate with Broad-Spectrum Antimicrobial Activity.</title>
        <authorList>
            <person name="Krzyzanowska D.M."/>
            <person name="Ossowicki A."/>
            <person name="Jafra S."/>
        </authorList>
    </citation>
    <scope>NUCLEOTIDE SEQUENCE [LARGE SCALE GENOMIC DNA]</scope>
    <source>
        <strain evidence="1 2">P482</strain>
    </source>
</reference>
<dbReference type="AlphaFoldDB" id="A0AAP0SIX4"/>
<dbReference type="Gene3D" id="3.30.1490.300">
    <property type="match status" value="1"/>
</dbReference>
<organism evidence="1 2">
    <name type="scientific">Pseudomonas donghuensis</name>
    <dbReference type="NCBI Taxonomy" id="1163398"/>
    <lineage>
        <taxon>Bacteria</taxon>
        <taxon>Pseudomonadati</taxon>
        <taxon>Pseudomonadota</taxon>
        <taxon>Gammaproteobacteria</taxon>
        <taxon>Pseudomonadales</taxon>
        <taxon>Pseudomonadaceae</taxon>
        <taxon>Pseudomonas</taxon>
    </lineage>
</organism>
<dbReference type="PANTHER" id="PTHR32432:SF3">
    <property type="entry name" value="ETHANOLAMINE UTILIZATION PROTEIN EUTJ"/>
    <property type="match status" value="1"/>
</dbReference>
<dbReference type="KEGG" id="pdw:BV82_2561"/>
<dbReference type="Proteomes" id="UP000027121">
    <property type="component" value="Chromosome"/>
</dbReference>
<evidence type="ECO:0000313" key="2">
    <source>
        <dbReference type="Proteomes" id="UP000027121"/>
    </source>
</evidence>
<proteinExistence type="predicted"/>
<dbReference type="InterPro" id="IPR007813">
    <property type="entry name" value="PilN"/>
</dbReference>
<dbReference type="RefSeq" id="WP_159387996.1">
    <property type="nucleotide sequence ID" value="NZ_CP071706.1"/>
</dbReference>
<dbReference type="InterPro" id="IPR005883">
    <property type="entry name" value="PilM"/>
</dbReference>
<dbReference type="GeneID" id="98281038"/>
<dbReference type="SUPFAM" id="SSF53067">
    <property type="entry name" value="Actin-like ATPase domain"/>
    <property type="match status" value="1"/>
</dbReference>
<evidence type="ECO:0000313" key="1">
    <source>
        <dbReference type="EMBL" id="KDN99351.2"/>
    </source>
</evidence>
<dbReference type="Pfam" id="PF11104">
    <property type="entry name" value="PilM_2"/>
    <property type="match status" value="1"/>
</dbReference>
<name>A0AAP0SIX4_9PSED</name>
<dbReference type="InterPro" id="IPR050696">
    <property type="entry name" value="FtsA/MreB"/>
</dbReference>
<accession>A0AAP0SIX4</accession>
<dbReference type="Gene3D" id="3.30.420.40">
    <property type="match status" value="1"/>
</dbReference>
<reference evidence="1 2" key="2">
    <citation type="journal article" date="2016" name="Front. Microbiol.">
        <title>When Genome-Based Approach Meets the 'Old but Good': Revealing Genes Involved in the Antibacterial Activity of Pseudomonas sp. P482 against Soft Rot Pathogens.</title>
        <authorList>
            <person name="Krzyzanowska D.M."/>
            <person name="Ossowicki A."/>
            <person name="Rajewska M."/>
            <person name="Maciag T."/>
            <person name="Jablonska M."/>
            <person name="Obuchowski M."/>
            <person name="Heeb S."/>
            <person name="Jafra S."/>
        </authorList>
    </citation>
    <scope>NUCLEOTIDE SEQUENCE [LARGE SCALE GENOMIC DNA]</scope>
    <source>
        <strain evidence="1 2">P482</strain>
    </source>
</reference>
<protein>
    <submittedName>
        <fullName evidence="1">Pilus assembly protein PilM</fullName>
    </submittedName>
</protein>
<dbReference type="EMBL" id="CP071706">
    <property type="protein sequence ID" value="KDN99351.2"/>
    <property type="molecule type" value="Genomic_DNA"/>
</dbReference>
<dbReference type="PANTHER" id="PTHR32432">
    <property type="entry name" value="CELL DIVISION PROTEIN FTSA-RELATED"/>
    <property type="match status" value="1"/>
</dbReference>
<sequence>MGVQIEEWVARGASGQRINAGHYKHFSTRRVTRAATASKEKPMLGRFGMDAGSLLGIEIALPSIRLVQLHRRKGAWCVRAWALEPLPAGAVVDGWIADPEVVGQALKRALQRSGSRCRQGAVALPATRAISKLLTLPAGLGDAEVAARVHDAAEQFIPFDLEDTALDYQVLEPVAGDASSVQVAITACHRGMLDVLEATFEVAGLSARVLEIDTHAVQRATTGEAAVLQLDAELAHVASNLRVACGLAMWECGLNLLPWRERRHRLRIRRFQAGCAAVVLLAAVTTGFVDLHYRGVLQEQALSLATLKREGGQPEPEALLHELRQLEGLQAGRFFAVDVLEHIEQAMPDGLYLTALSQELTALKLTGMAQSAALVAQLAGNLSSSPLISSAELQQISAVEEGHAFELAAALKVAP</sequence>
<gene>
    <name evidence="1" type="primary">pilM</name>
    <name evidence="1" type="ORF">BV82_2561</name>
</gene>
<keyword evidence="2" id="KW-1185">Reference proteome</keyword>